<evidence type="ECO:0000313" key="1">
    <source>
        <dbReference type="EMBL" id="HIT98248.1"/>
    </source>
</evidence>
<dbReference type="GO" id="GO:0016740">
    <property type="term" value="F:transferase activity"/>
    <property type="evidence" value="ECO:0007669"/>
    <property type="project" value="UniProtKB-KW"/>
</dbReference>
<proteinExistence type="predicted"/>
<dbReference type="SUPFAM" id="SSF56801">
    <property type="entry name" value="Acetyl-CoA synthetase-like"/>
    <property type="match status" value="1"/>
</dbReference>
<comment type="caution">
    <text evidence="1">The sequence shown here is derived from an EMBL/GenBank/DDBJ whole genome shotgun (WGS) entry which is preliminary data.</text>
</comment>
<accession>A0A9D1H9Q4</accession>
<organism evidence="1 2">
    <name type="scientific">Candidatus Merdimorpha stercoravium</name>
    <dbReference type="NCBI Taxonomy" id="2840863"/>
    <lineage>
        <taxon>Bacteria</taxon>
        <taxon>Pseudomonadati</taxon>
        <taxon>Bacteroidota</taxon>
        <taxon>Flavobacteriia</taxon>
        <taxon>Flavobacteriales</taxon>
        <taxon>Candidatus Merdimorpha</taxon>
    </lineage>
</organism>
<dbReference type="InterPro" id="IPR042099">
    <property type="entry name" value="ANL_N_sf"/>
</dbReference>
<dbReference type="AlphaFoldDB" id="A0A9D1H9Q4"/>
<sequence>MDTEDFVRRAVALTAEDGQGWKRMALEAFRYQSRENAVYRRYLEALGRSAGEVERVEDIPFLPIAFFKTHRVTCGDFEPQAVFLSSGTTGMTQSRHYVRSLENYRRSFTASWELHYGPIRGRAVLALLPSYLEREGSSLIEMAEGFIRQSGHAESGFYLYQHRELYDKLNRLADRGERFLLLGVSFALLDFVEKYRLQLPEEAIVMETGGMKGRREEMTREQLHAILREGFGVEHIHSEYGMTELLSQAYSRGEGLYTTPPWMRVMLRDATDPLSLLPEGFQARGGINIVDLANIDSCCFIATEDLGAIHPDGRFEVLGRLNGAEVRGCNLLVAK</sequence>
<reference evidence="1" key="2">
    <citation type="journal article" date="2021" name="PeerJ">
        <title>Extensive microbial diversity within the chicken gut microbiome revealed by metagenomics and culture.</title>
        <authorList>
            <person name="Gilroy R."/>
            <person name="Ravi A."/>
            <person name="Getino M."/>
            <person name="Pursley I."/>
            <person name="Horton D.L."/>
            <person name="Alikhan N.F."/>
            <person name="Baker D."/>
            <person name="Gharbi K."/>
            <person name="Hall N."/>
            <person name="Watson M."/>
            <person name="Adriaenssens E.M."/>
            <person name="Foster-Nyarko E."/>
            <person name="Jarju S."/>
            <person name="Secka A."/>
            <person name="Antonio M."/>
            <person name="Oren A."/>
            <person name="Chaudhuri R.R."/>
            <person name="La Ragione R."/>
            <person name="Hildebrand F."/>
            <person name="Pallen M.J."/>
        </authorList>
    </citation>
    <scope>NUCLEOTIDE SEQUENCE</scope>
    <source>
        <strain evidence="1">1383</strain>
    </source>
</reference>
<reference evidence="1" key="1">
    <citation type="submission" date="2020-10" db="EMBL/GenBank/DDBJ databases">
        <authorList>
            <person name="Gilroy R."/>
        </authorList>
    </citation>
    <scope>NUCLEOTIDE SEQUENCE</scope>
    <source>
        <strain evidence="1">1383</strain>
    </source>
</reference>
<evidence type="ECO:0000313" key="2">
    <source>
        <dbReference type="Proteomes" id="UP000824161"/>
    </source>
</evidence>
<protein>
    <submittedName>
        <fullName evidence="1">Acyl transferase</fullName>
    </submittedName>
</protein>
<dbReference type="Gene3D" id="3.40.50.12780">
    <property type="entry name" value="N-terminal domain of ligase-like"/>
    <property type="match status" value="1"/>
</dbReference>
<dbReference type="EMBL" id="DVLY01000135">
    <property type="protein sequence ID" value="HIT98248.1"/>
    <property type="molecule type" value="Genomic_DNA"/>
</dbReference>
<keyword evidence="1" id="KW-0808">Transferase</keyword>
<gene>
    <name evidence="1" type="ORF">IAC44_05340</name>
</gene>
<name>A0A9D1H9Q4_9FLAO</name>
<dbReference type="Proteomes" id="UP000824161">
    <property type="component" value="Unassembled WGS sequence"/>
</dbReference>